<feature type="domain" description="C2H2-type" evidence="3">
    <location>
        <begin position="14"/>
        <end position="41"/>
    </location>
</feature>
<keyword evidence="1" id="KW-0479">Metal-binding</keyword>
<dbReference type="PROSITE" id="PS50157">
    <property type="entry name" value="ZINC_FINGER_C2H2_2"/>
    <property type="match status" value="1"/>
</dbReference>
<sequence>MKQEKAAQSPSNNYTCSICGFSASRLNVIILHNKSHANQSASSGRQSGSPMMQRSKNGLETSSRHTQEPKKLSKKSTVAQVKKTSQDKKSPPKKPRMTKKLKEIKAKEEEEMKVERRNKILNDWSDDEDNEGGNKIDDPAVEENWDDEEMEIYMGDDNLHQNCSEDENEAIECDNKDTINSKSTKTPGGSMSPKNNDLPDDTTEQHNPSQNTNKSSKTKEHESVNKLCVEGDEVQDKTDTTMGSKGAQEEHQMSQSKLESDGAEIINEPSTKMLKDSELDEGTFKVSGKYDKIDSSDNADDKSEDSSDSSDNTKHHIVSLSSSTEETVKDSQVTPSETDFSELNSKNVQTPHSQLNDEEEISNSVSSELDKKLDYEPVQDEETFKYSAGNSKSCEYERPVKESSVCNNVNSSSDLKIIEEAESTNSKENHKDVTTSESFEEKKVLKNGSYDETESPSSSNSNIDAPDVIDINKVLEETRVPSLPKDLKDISEVEDSRKKSLCVKVMQPTSNLTDPWDVQDEFMKDQEGASKKRKEADEDAVSTTTPSEKNEKNQPDSSSRNENSSEEQSKNELDGKTIMAVIPNGNESTLAVVGEDNKVFAITGDCKGELTSTQQLLQGEEETYILLVDDGSGTVDSLNSQTLYIDPSSLASGDYSNMVLMTSSTSTGSTKESSNKDILALAIQQQQIVTTVDTTGGVVVVPGIASSSGLTKIPLISTQATPSAPIMTPDVLSSQVPGVPDSTSPNLSSKNIQKSV</sequence>
<feature type="compositionally biased region" description="Polar residues" evidence="2">
    <location>
        <begin position="36"/>
        <end position="61"/>
    </location>
</feature>
<dbReference type="OrthoDB" id="6381815at2759"/>
<keyword evidence="1" id="KW-0863">Zinc-finger</keyword>
<feature type="compositionally biased region" description="Basic and acidic residues" evidence="2">
    <location>
        <begin position="62"/>
        <end position="71"/>
    </location>
</feature>
<reference evidence="4" key="1">
    <citation type="submission" date="2014-05" db="EMBL/GenBank/DDBJ databases">
        <authorList>
            <person name="Chronopoulou M."/>
        </authorList>
    </citation>
    <scope>NUCLEOTIDE SEQUENCE</scope>
    <source>
        <tissue evidence="4">Whole organism</tissue>
    </source>
</reference>
<feature type="compositionally biased region" description="Low complexity" evidence="2">
    <location>
        <begin position="403"/>
        <end position="413"/>
    </location>
</feature>
<evidence type="ECO:0000259" key="3">
    <source>
        <dbReference type="PROSITE" id="PS50157"/>
    </source>
</evidence>
<proteinExistence type="predicted"/>
<feature type="region of interest" description="Disordered" evidence="2">
    <location>
        <begin position="156"/>
        <end position="576"/>
    </location>
</feature>
<evidence type="ECO:0000256" key="1">
    <source>
        <dbReference type="PROSITE-ProRule" id="PRU00042"/>
    </source>
</evidence>
<accession>A0A0K2U2U6</accession>
<organism evidence="4">
    <name type="scientific">Lepeophtheirus salmonis</name>
    <name type="common">Salmon louse</name>
    <name type="synonym">Caligus salmonis</name>
    <dbReference type="NCBI Taxonomy" id="72036"/>
    <lineage>
        <taxon>Eukaryota</taxon>
        <taxon>Metazoa</taxon>
        <taxon>Ecdysozoa</taxon>
        <taxon>Arthropoda</taxon>
        <taxon>Crustacea</taxon>
        <taxon>Multicrustacea</taxon>
        <taxon>Hexanauplia</taxon>
        <taxon>Copepoda</taxon>
        <taxon>Siphonostomatoida</taxon>
        <taxon>Caligidae</taxon>
        <taxon>Lepeophtheirus</taxon>
    </lineage>
</organism>
<feature type="compositionally biased region" description="Polar residues" evidence="2">
    <location>
        <begin position="180"/>
        <end position="195"/>
    </location>
</feature>
<feature type="compositionally biased region" description="Polar residues" evidence="2">
    <location>
        <begin position="319"/>
        <end position="354"/>
    </location>
</feature>
<keyword evidence="1" id="KW-0862">Zinc</keyword>
<feature type="compositionally biased region" description="Basic and acidic residues" evidence="2">
    <location>
        <begin position="473"/>
        <end position="498"/>
    </location>
</feature>
<dbReference type="AlphaFoldDB" id="A0A0K2U2U6"/>
<feature type="compositionally biased region" description="Basic and acidic residues" evidence="2">
    <location>
        <begin position="425"/>
        <end position="444"/>
    </location>
</feature>
<feature type="compositionally biased region" description="Polar residues" evidence="2">
    <location>
        <begin position="731"/>
        <end position="756"/>
    </location>
</feature>
<feature type="compositionally biased region" description="Basic and acidic residues" evidence="2">
    <location>
        <begin position="288"/>
        <end position="305"/>
    </location>
</feature>
<feature type="compositionally biased region" description="Basic and acidic residues" evidence="2">
    <location>
        <begin position="521"/>
        <end position="536"/>
    </location>
</feature>
<dbReference type="InterPro" id="IPR013087">
    <property type="entry name" value="Znf_C2H2_type"/>
</dbReference>
<feature type="compositionally biased region" description="Basic and acidic residues" evidence="2">
    <location>
        <begin position="100"/>
        <end position="120"/>
    </location>
</feature>
<name>A0A0K2U2U6_LEPSM</name>
<protein>
    <recommendedName>
        <fullName evidence="3">C2H2-type domain-containing protein</fullName>
    </recommendedName>
</protein>
<feature type="compositionally biased region" description="Polar residues" evidence="2">
    <location>
        <begin position="205"/>
        <end position="215"/>
    </location>
</feature>
<feature type="region of interest" description="Disordered" evidence="2">
    <location>
        <begin position="36"/>
        <end position="144"/>
    </location>
</feature>
<feature type="region of interest" description="Disordered" evidence="2">
    <location>
        <begin position="726"/>
        <end position="756"/>
    </location>
</feature>
<evidence type="ECO:0000256" key="2">
    <source>
        <dbReference type="SAM" id="MobiDB-lite"/>
    </source>
</evidence>
<dbReference type="EMBL" id="HACA01014650">
    <property type="protein sequence ID" value="CDW32011.1"/>
    <property type="molecule type" value="Transcribed_RNA"/>
</dbReference>
<dbReference type="GO" id="GO:0008270">
    <property type="term" value="F:zinc ion binding"/>
    <property type="evidence" value="ECO:0007669"/>
    <property type="project" value="UniProtKB-KW"/>
</dbReference>
<evidence type="ECO:0000313" key="4">
    <source>
        <dbReference type="EMBL" id="CDW32011.1"/>
    </source>
</evidence>